<dbReference type="GO" id="GO:0003677">
    <property type="term" value="F:DNA binding"/>
    <property type="evidence" value="ECO:0007669"/>
    <property type="project" value="InterPro"/>
</dbReference>
<dbReference type="Gene3D" id="3.30.70.1290">
    <property type="entry name" value="Transposase IS200-like"/>
    <property type="match status" value="1"/>
</dbReference>
<dbReference type="SMART" id="SM01321">
    <property type="entry name" value="Y1_Tnp"/>
    <property type="match status" value="1"/>
</dbReference>
<dbReference type="PANTHER" id="PTHR33360">
    <property type="entry name" value="TRANSPOSASE FOR INSERTION SEQUENCE ELEMENT IS200"/>
    <property type="match status" value="1"/>
</dbReference>
<dbReference type="PANTHER" id="PTHR33360:SF2">
    <property type="entry name" value="TRANSPOSASE FOR INSERTION SEQUENCE ELEMENT IS200"/>
    <property type="match status" value="1"/>
</dbReference>
<comment type="caution">
    <text evidence="2">The sequence shown here is derived from an EMBL/GenBank/DDBJ whole genome shotgun (WGS) entry which is preliminary data.</text>
</comment>
<accession>A0A0D8J8H8</accession>
<evidence type="ECO:0000259" key="1">
    <source>
        <dbReference type="SMART" id="SM01321"/>
    </source>
</evidence>
<dbReference type="NCBIfam" id="NF033573">
    <property type="entry name" value="transpos_IS200"/>
    <property type="match status" value="1"/>
</dbReference>
<dbReference type="OrthoDB" id="9797997at2"/>
<dbReference type="RefSeq" id="WP_045030480.1">
    <property type="nucleotide sequence ID" value="NZ_JRHC01000003.1"/>
</dbReference>
<proteinExistence type="predicted"/>
<dbReference type="EMBL" id="JRHC01000003">
    <property type="protein sequence ID" value="KJF43275.1"/>
    <property type="molecule type" value="Genomic_DNA"/>
</dbReference>
<dbReference type="SUPFAM" id="SSF143422">
    <property type="entry name" value="Transposase IS200-like"/>
    <property type="match status" value="1"/>
</dbReference>
<sequence>MSYTTIWLHCVWSTKNRECIISNTFRPVLLNHIREKASEKGIVLDYINLHKDHVHALINLGRKQTIADVMQQLKGESSYWINKMNVMPVKFYWQDDYFAVSVSQSHVVRVREYIKNQDEHHRRLTWEDEVDQFFKRYNF</sequence>
<protein>
    <submittedName>
        <fullName evidence="2">Transposase</fullName>
    </submittedName>
</protein>
<name>A0A0D8J8H8_9BACT</name>
<organism evidence="2 3">
    <name type="scientific">Draconibacterium sediminis</name>
    <dbReference type="NCBI Taxonomy" id="1544798"/>
    <lineage>
        <taxon>Bacteria</taxon>
        <taxon>Pseudomonadati</taxon>
        <taxon>Bacteroidota</taxon>
        <taxon>Bacteroidia</taxon>
        <taxon>Marinilabiliales</taxon>
        <taxon>Prolixibacteraceae</taxon>
        <taxon>Draconibacterium</taxon>
    </lineage>
</organism>
<dbReference type="Pfam" id="PF01797">
    <property type="entry name" value="Y1_Tnp"/>
    <property type="match status" value="1"/>
</dbReference>
<dbReference type="GO" id="GO:0004803">
    <property type="term" value="F:transposase activity"/>
    <property type="evidence" value="ECO:0007669"/>
    <property type="project" value="InterPro"/>
</dbReference>
<reference evidence="2 3" key="1">
    <citation type="submission" date="2014-09" db="EMBL/GenBank/DDBJ databases">
        <title>Draft Genome Sequence of Draconibacterium sp. JN14CK-3.</title>
        <authorList>
            <person name="Dong C."/>
            <person name="Lai Q."/>
            <person name="Shao Z."/>
        </authorList>
    </citation>
    <scope>NUCLEOTIDE SEQUENCE [LARGE SCALE GENOMIC DNA]</scope>
    <source>
        <strain evidence="2 3">JN14CK-3</strain>
    </source>
</reference>
<dbReference type="GO" id="GO:0006313">
    <property type="term" value="P:DNA transposition"/>
    <property type="evidence" value="ECO:0007669"/>
    <property type="project" value="InterPro"/>
</dbReference>
<dbReference type="STRING" id="1544798.LH29_13565"/>
<gene>
    <name evidence="2" type="ORF">LH29_13565</name>
</gene>
<dbReference type="InterPro" id="IPR036515">
    <property type="entry name" value="Transposase_17_sf"/>
</dbReference>
<keyword evidence="3" id="KW-1185">Reference proteome</keyword>
<feature type="domain" description="Transposase IS200-like" evidence="1">
    <location>
        <begin position="3"/>
        <end position="117"/>
    </location>
</feature>
<dbReference type="InterPro" id="IPR002686">
    <property type="entry name" value="Transposase_17"/>
</dbReference>
<dbReference type="AlphaFoldDB" id="A0A0D8J8H8"/>
<evidence type="ECO:0000313" key="3">
    <source>
        <dbReference type="Proteomes" id="UP000032544"/>
    </source>
</evidence>
<evidence type="ECO:0000313" key="2">
    <source>
        <dbReference type="EMBL" id="KJF43275.1"/>
    </source>
</evidence>
<dbReference type="PATRIC" id="fig|1544798.3.peg.2874"/>
<dbReference type="Proteomes" id="UP000032544">
    <property type="component" value="Unassembled WGS sequence"/>
</dbReference>